<dbReference type="Proteomes" id="UP001152888">
    <property type="component" value="Unassembled WGS sequence"/>
</dbReference>
<organism evidence="3 4">
    <name type="scientific">Acanthoscelides obtectus</name>
    <name type="common">Bean weevil</name>
    <name type="synonym">Bruchus obtectus</name>
    <dbReference type="NCBI Taxonomy" id="200917"/>
    <lineage>
        <taxon>Eukaryota</taxon>
        <taxon>Metazoa</taxon>
        <taxon>Ecdysozoa</taxon>
        <taxon>Arthropoda</taxon>
        <taxon>Hexapoda</taxon>
        <taxon>Insecta</taxon>
        <taxon>Pterygota</taxon>
        <taxon>Neoptera</taxon>
        <taxon>Endopterygota</taxon>
        <taxon>Coleoptera</taxon>
        <taxon>Polyphaga</taxon>
        <taxon>Cucujiformia</taxon>
        <taxon>Chrysomeloidea</taxon>
        <taxon>Chrysomelidae</taxon>
        <taxon>Bruchinae</taxon>
        <taxon>Bruchini</taxon>
        <taxon>Acanthoscelides</taxon>
    </lineage>
</organism>
<dbReference type="EMBL" id="CAKOFQ010006665">
    <property type="protein sequence ID" value="CAH1956449.1"/>
    <property type="molecule type" value="Genomic_DNA"/>
</dbReference>
<feature type="compositionally biased region" description="Basic and acidic residues" evidence="1">
    <location>
        <begin position="88"/>
        <end position="100"/>
    </location>
</feature>
<keyword evidence="2" id="KW-0812">Transmembrane</keyword>
<proteinExistence type="predicted"/>
<feature type="transmembrane region" description="Helical" evidence="2">
    <location>
        <begin position="110"/>
        <end position="137"/>
    </location>
</feature>
<name>A0A9P0NX81_ACAOB</name>
<gene>
    <name evidence="3" type="ORF">ACAOBT_LOCUS1570</name>
</gene>
<feature type="region of interest" description="Disordered" evidence="1">
    <location>
        <begin position="48"/>
        <end position="100"/>
    </location>
</feature>
<comment type="caution">
    <text evidence="3">The sequence shown here is derived from an EMBL/GenBank/DDBJ whole genome shotgun (WGS) entry which is preliminary data.</text>
</comment>
<protein>
    <submittedName>
        <fullName evidence="3">Uncharacterized protein</fullName>
    </submittedName>
</protein>
<keyword evidence="2" id="KW-0472">Membrane</keyword>
<evidence type="ECO:0000313" key="3">
    <source>
        <dbReference type="EMBL" id="CAH1956449.1"/>
    </source>
</evidence>
<dbReference type="OrthoDB" id="416553at2759"/>
<reference evidence="3" key="1">
    <citation type="submission" date="2022-03" db="EMBL/GenBank/DDBJ databases">
        <authorList>
            <person name="Sayadi A."/>
        </authorList>
    </citation>
    <scope>NUCLEOTIDE SEQUENCE</scope>
</reference>
<sequence length="204" mass="22465">MGRGRSGEPRALRLREVARHACDAHAGSAGDHAAGALRELQVGEARQGSAATCGSSGCGGGRASGKEEYSGRRQISSRERKRQNSTGERSRTTKNERSYRADAISNTTDAVVILILPYICHKFHISFVYLYLIFFIYHLRRPFYSYLTTLNCILVKVLSNWGQVGPPSKLVTASKLPYTASSVLVHKFSELITLFVSSILPRNS</sequence>
<accession>A0A9P0NX81</accession>
<evidence type="ECO:0000256" key="2">
    <source>
        <dbReference type="SAM" id="Phobius"/>
    </source>
</evidence>
<keyword evidence="2" id="KW-1133">Transmembrane helix</keyword>
<keyword evidence="4" id="KW-1185">Reference proteome</keyword>
<evidence type="ECO:0000313" key="4">
    <source>
        <dbReference type="Proteomes" id="UP001152888"/>
    </source>
</evidence>
<dbReference type="AlphaFoldDB" id="A0A9P0NX81"/>
<evidence type="ECO:0000256" key="1">
    <source>
        <dbReference type="SAM" id="MobiDB-lite"/>
    </source>
</evidence>